<dbReference type="Gene3D" id="3.90.1150.10">
    <property type="entry name" value="Aspartate Aminotransferase, domain 1"/>
    <property type="match status" value="1"/>
</dbReference>
<keyword evidence="7" id="KW-0539">Nucleus</keyword>
<comment type="catalytic activity">
    <reaction evidence="8">
        <text>Mo-molybdopterin + L-cysteine + AH2 = thio-Mo-molybdopterin + L-alanine + A + H2O</text>
        <dbReference type="Rhea" id="RHEA:42636"/>
        <dbReference type="ChEBI" id="CHEBI:13193"/>
        <dbReference type="ChEBI" id="CHEBI:15377"/>
        <dbReference type="ChEBI" id="CHEBI:17499"/>
        <dbReference type="ChEBI" id="CHEBI:35235"/>
        <dbReference type="ChEBI" id="CHEBI:57972"/>
        <dbReference type="ChEBI" id="CHEBI:71302"/>
        <dbReference type="ChEBI" id="CHEBI:82685"/>
        <dbReference type="EC" id="2.8.1.9"/>
    </reaction>
</comment>
<keyword evidence="6" id="KW-0804">Transcription</keyword>
<accession>A0A0G2F4G4</accession>
<keyword evidence="12" id="KW-1185">Reference proteome</keyword>
<dbReference type="Gene3D" id="3.40.640.10">
    <property type="entry name" value="Type I PLP-dependent aspartate aminotransferase-like (Major domain)"/>
    <property type="match status" value="1"/>
</dbReference>
<dbReference type="Gene3D" id="4.10.240.10">
    <property type="entry name" value="Zn(2)-C6 fungal-type DNA-binding domain"/>
    <property type="match status" value="1"/>
</dbReference>
<dbReference type="OrthoDB" id="10264306at2759"/>
<feature type="region of interest" description="Disordered" evidence="9">
    <location>
        <begin position="618"/>
        <end position="652"/>
    </location>
</feature>
<dbReference type="InterPro" id="IPR028886">
    <property type="entry name" value="MoCo_sulfurase"/>
</dbReference>
<feature type="compositionally biased region" description="Polar residues" evidence="9">
    <location>
        <begin position="805"/>
        <end position="821"/>
    </location>
</feature>
<feature type="region of interest" description="Disordered" evidence="9">
    <location>
        <begin position="794"/>
        <end position="830"/>
    </location>
</feature>
<dbReference type="GO" id="GO:0008265">
    <property type="term" value="F:molybdenum cofactor sulfurtransferase activity"/>
    <property type="evidence" value="ECO:0007669"/>
    <property type="project" value="UniProtKB-UniRule"/>
</dbReference>
<evidence type="ECO:0000256" key="8">
    <source>
        <dbReference type="HAMAP-Rule" id="MF_03050"/>
    </source>
</evidence>
<keyword evidence="2 8" id="KW-0663">Pyridoxal phosphate</keyword>
<sequence>MLTGTTYLDHAATTPAPTSLLSAFSREFTQNLFGNPHSCSQSSQLSTRRIDDTRLRILKFFNADPTDFDVVFVANATAGIKLVADAFRDCGEEYGGSGFQYIYHNESHTSLVGVREMAKAGARVLTGDNEVNGWLSEQEGQQGVLDGQDLLQLFAYPGQSNMNGHRPDPQRRWCERIRNMRSPSRRTYSLFDAAGLVSTSPLDLSGPSAPDFTVLSFYKIFGFPDLGALIVRRDSGQILNARKYFGGGTVEMVINGTDPWHSKKISSFHDPLEDGTLPFHSIVALQLALDVHERIYGSMQDVATHTANIAQKAAERLSALRHGNGCKVCKIFIPDGIDPRAQGSIGPIIAFNLRNNDGSWIGKSEVEKLATVKSIQLRTGTLCNPGGTAAQLGLTAAEMRKNFSQGQRCGDEHDLMDGKPTGVLRISFGAMSSMADVDNFIDFVTEFYVTKETQSIAPVSHPNPSNYFIESLCVFPIKSCAGFQVPTDQRWKIHPEGLAWDREWCLVHEGTGSALSQKRYPQMALLRPQIDLKQKVLRILHSADGSTGTSLDIPLSRIEEYTKPGKMSTCTKATVSKICGDDVEVQLYTSPAISRFFTDAVGVPCTLARFPPRSTSIQISRPIKLRPPQSRQKYHSPASRPSTPTRSDTDRSILLSNESPILLVSRSSVNHLNEHIKASSGGYGVGKAVPANSFRGNIVVAQDPIAYGTPTQHAETPYAEDNWTSITINSPAAFNVGRDSTSIAIPSGSPELNLVDLSIMSGNQQGNHVDPQRDIDNGRSGQTEAYLLGMSPVGIRGASAPKHSPASTTSGPDSSSNPTTENPRDSRSQRACETCRGLKIRCIVDENSPDNTCRKCLKNKQQCVFLPINRKRKRRADTRVGELEKKMEDLIGALQASKKRNSSPQRGSLPTLSVLDDRNSLRVVDIIDTGAMTSKTAYDLFNFYNSEMTECLPFVILGKHETAEVVRKERPLLFLAIIQAAAQDNLPEMAVYLKRQLWAILANRLISTGCPSIEVLESLLTTASFYVHSGADDRNFNHLIHAVPTMAMDAGLGRRIGPKYLRMFRDPSEDKILKMDPNSTRMRRIWVGAYISCVTSVATVMRRQLLLQWNAYMDESLEILSSAPDVLPSDKWLCHIVRAQHIAEEVHRRFSMDDPMATIPVADWSIQLRGFDAQIQKWREGITADMPQGLNARIIDARLTLFAHEIAMHQGPDQDDFRPPFSIAEEAPRFDIQAALDTPAHISSLTVCLRAMHQMFDTILALKHDECRKLPTQIFVFLASGLTALLKMSSIVEAPGSELRSIFGRQDLQVETYLDRLANYLEEVSMDGKLERSGRFWEITVMMRVWWSKKREQPPTDRSAVAGNMSAATALPGTASTTSIAATLPQTDFSASPELLTSASAGPAMIQASAMPSSVGSSTSIENMHDEGLPSYDGIDLAMGNVDFLSQFDNGFDWPFWGGLTNPFAQTAHDYAQHHLGDYSMSG</sequence>
<dbReference type="GO" id="GO:0030170">
    <property type="term" value="F:pyridoxal phosphate binding"/>
    <property type="evidence" value="ECO:0007669"/>
    <property type="project" value="UniProtKB-UniRule"/>
</dbReference>
<evidence type="ECO:0000256" key="9">
    <source>
        <dbReference type="SAM" id="MobiDB-lite"/>
    </source>
</evidence>
<dbReference type="InterPro" id="IPR000192">
    <property type="entry name" value="Aminotrans_V_dom"/>
</dbReference>
<dbReference type="GO" id="GO:0008270">
    <property type="term" value="F:zinc ion binding"/>
    <property type="evidence" value="ECO:0007669"/>
    <property type="project" value="InterPro"/>
</dbReference>
<dbReference type="EC" id="2.8.1.9" evidence="8"/>
<comment type="similarity">
    <text evidence="8">Belongs to the class-V pyridoxal-phosphate-dependent aminotransferase family. MOCOS subfamily.</text>
</comment>
<dbReference type="SMART" id="SM00066">
    <property type="entry name" value="GAL4"/>
    <property type="match status" value="1"/>
</dbReference>
<evidence type="ECO:0000313" key="12">
    <source>
        <dbReference type="Proteomes" id="UP000053317"/>
    </source>
</evidence>
<dbReference type="InterPro" id="IPR005302">
    <property type="entry name" value="MoCF_Sase_C"/>
</dbReference>
<dbReference type="Pfam" id="PF00266">
    <property type="entry name" value="Aminotran_5"/>
    <property type="match status" value="1"/>
</dbReference>
<feature type="compositionally biased region" description="Low complexity" evidence="9">
    <location>
        <begin position="636"/>
        <end position="646"/>
    </location>
</feature>
<gene>
    <name evidence="8" type="primary">hxB</name>
    <name evidence="11" type="ORF">UCRPC4_g00176</name>
</gene>
<keyword evidence="4" id="KW-0238">DNA-binding</keyword>
<name>A0A0G2F4G4_PHACM</name>
<evidence type="ECO:0000313" key="11">
    <source>
        <dbReference type="EMBL" id="KKY29144.1"/>
    </source>
</evidence>
<dbReference type="PROSITE" id="PS50048">
    <property type="entry name" value="ZN2_CY6_FUNGAL_2"/>
    <property type="match status" value="1"/>
</dbReference>
<feature type="active site" evidence="8">
    <location>
        <position position="383"/>
    </location>
</feature>
<evidence type="ECO:0000259" key="10">
    <source>
        <dbReference type="PROSITE" id="PS50048"/>
    </source>
</evidence>
<dbReference type="GO" id="GO:0006777">
    <property type="term" value="P:Mo-molybdopterin cofactor biosynthetic process"/>
    <property type="evidence" value="ECO:0007669"/>
    <property type="project" value="UniProtKB-UniRule"/>
</dbReference>
<keyword evidence="1 8" id="KW-0808">Transferase</keyword>
<evidence type="ECO:0000256" key="6">
    <source>
        <dbReference type="ARBA" id="ARBA00023163"/>
    </source>
</evidence>
<dbReference type="Pfam" id="PF03476">
    <property type="entry name" value="MOSC_N"/>
    <property type="match status" value="1"/>
</dbReference>
<dbReference type="InterPro" id="IPR001138">
    <property type="entry name" value="Zn2Cys6_DnaBD"/>
</dbReference>
<evidence type="ECO:0000256" key="3">
    <source>
        <dbReference type="ARBA" id="ARBA00023015"/>
    </source>
</evidence>
<reference evidence="11 12" key="1">
    <citation type="submission" date="2015-05" db="EMBL/GenBank/DDBJ databases">
        <title>Distinctive expansion of gene families associated with plant cell wall degradation and secondary metabolism in the genomes of grapevine trunk pathogens.</title>
        <authorList>
            <person name="Lawrence D.P."/>
            <person name="Travadon R."/>
            <person name="Rolshausen P.E."/>
            <person name="Baumgartner K."/>
        </authorList>
    </citation>
    <scope>NUCLEOTIDE SEQUENCE [LARGE SCALE GENOMIC DNA]</scope>
    <source>
        <strain evidence="11">UCRPC4</strain>
    </source>
</reference>
<keyword evidence="3" id="KW-0805">Transcription regulation</keyword>
<feature type="domain" description="Zn(2)-C6 fungal-type" evidence="10">
    <location>
        <begin position="831"/>
        <end position="865"/>
    </location>
</feature>
<dbReference type="HAMAP" id="MF_03050">
    <property type="entry name" value="MOCOS"/>
    <property type="match status" value="1"/>
</dbReference>
<organism evidence="11 12">
    <name type="scientific">Phaeomoniella chlamydospora</name>
    <name type="common">Phaeoacremonium chlamydosporum</name>
    <dbReference type="NCBI Taxonomy" id="158046"/>
    <lineage>
        <taxon>Eukaryota</taxon>
        <taxon>Fungi</taxon>
        <taxon>Dikarya</taxon>
        <taxon>Ascomycota</taxon>
        <taxon>Pezizomycotina</taxon>
        <taxon>Eurotiomycetes</taxon>
        <taxon>Chaetothyriomycetidae</taxon>
        <taxon>Phaeomoniellales</taxon>
        <taxon>Phaeomoniellaceae</taxon>
        <taxon>Phaeomoniella</taxon>
    </lineage>
</organism>
<dbReference type="PANTHER" id="PTHR14237">
    <property type="entry name" value="MOLYBDOPTERIN COFACTOR SULFURASE MOSC"/>
    <property type="match status" value="1"/>
</dbReference>
<comment type="cofactor">
    <cofactor evidence="8">
        <name>pyridoxal 5'-phosphate</name>
        <dbReference type="ChEBI" id="CHEBI:597326"/>
    </cofactor>
</comment>
<dbReference type="CDD" id="cd00067">
    <property type="entry name" value="GAL4"/>
    <property type="match status" value="1"/>
</dbReference>
<comment type="function">
    <text evidence="8">Sulfurates the molybdenum cofactor. Sulfation of molybdenum is essential for xanthine dehydrogenase (XDH) and aldehyde oxidase (ADO) enzymes in which molybdenum cofactor is liganded by 1 oxygen and 1 sulfur atom in active form.</text>
</comment>
<evidence type="ECO:0000256" key="2">
    <source>
        <dbReference type="ARBA" id="ARBA00022898"/>
    </source>
</evidence>
<dbReference type="GO" id="GO:0016829">
    <property type="term" value="F:lyase activity"/>
    <property type="evidence" value="ECO:0007669"/>
    <property type="project" value="UniProtKB-UniRule"/>
</dbReference>
<protein>
    <recommendedName>
        <fullName evidence="8">Molybdenum cofactor sulfurase</fullName>
        <shortName evidence="8">MCS</shortName>
        <shortName evidence="8">MOS</shortName>
        <shortName evidence="8">MoCo sulfurase</shortName>
        <ecNumber evidence="8">2.8.1.9</ecNumber>
    </recommendedName>
    <alternativeName>
        <fullName evidence="8">Molybdenum cofactor sulfurtransferase</fullName>
    </alternativeName>
</protein>
<dbReference type="GO" id="GO:0030151">
    <property type="term" value="F:molybdenum ion binding"/>
    <property type="evidence" value="ECO:0007669"/>
    <property type="project" value="UniProtKB-UniRule"/>
</dbReference>
<dbReference type="SUPFAM" id="SSF141673">
    <property type="entry name" value="MOSC N-terminal domain-like"/>
    <property type="match status" value="1"/>
</dbReference>
<dbReference type="GO" id="GO:0003677">
    <property type="term" value="F:DNA binding"/>
    <property type="evidence" value="ECO:0007669"/>
    <property type="project" value="UniProtKB-KW"/>
</dbReference>
<dbReference type="GO" id="GO:0000981">
    <property type="term" value="F:DNA-binding transcription factor activity, RNA polymerase II-specific"/>
    <property type="evidence" value="ECO:0007669"/>
    <property type="project" value="InterPro"/>
</dbReference>
<dbReference type="SUPFAM" id="SSF53383">
    <property type="entry name" value="PLP-dependent transferases"/>
    <property type="match status" value="1"/>
</dbReference>
<dbReference type="InterPro" id="IPR005303">
    <property type="entry name" value="MOCOS_middle"/>
</dbReference>
<evidence type="ECO:0000256" key="4">
    <source>
        <dbReference type="ARBA" id="ARBA00023125"/>
    </source>
</evidence>
<dbReference type="InterPro" id="IPR015422">
    <property type="entry name" value="PyrdxlP-dep_Trfase_small"/>
</dbReference>
<keyword evidence="5 8" id="KW-0501">Molybdenum cofactor biosynthesis</keyword>
<dbReference type="InterPro" id="IPR015421">
    <property type="entry name" value="PyrdxlP-dep_Trfase_major"/>
</dbReference>
<dbReference type="Proteomes" id="UP000053317">
    <property type="component" value="Unassembled WGS sequence"/>
</dbReference>
<proteinExistence type="inferred from homology"/>
<dbReference type="Pfam" id="PF03473">
    <property type="entry name" value="MOSC"/>
    <property type="match status" value="1"/>
</dbReference>
<dbReference type="InterPro" id="IPR036864">
    <property type="entry name" value="Zn2-C6_fun-type_DNA-bd_sf"/>
</dbReference>
<dbReference type="EMBL" id="LCWF01000005">
    <property type="protein sequence ID" value="KKY29144.1"/>
    <property type="molecule type" value="Genomic_DNA"/>
</dbReference>
<evidence type="ECO:0000256" key="1">
    <source>
        <dbReference type="ARBA" id="ARBA00022679"/>
    </source>
</evidence>
<dbReference type="SUPFAM" id="SSF57701">
    <property type="entry name" value="Zn2/Cys6 DNA-binding domain"/>
    <property type="match status" value="1"/>
</dbReference>
<dbReference type="PROSITE" id="PS00463">
    <property type="entry name" value="ZN2_CY6_FUNGAL_1"/>
    <property type="match status" value="1"/>
</dbReference>
<dbReference type="PANTHER" id="PTHR14237:SF80">
    <property type="entry name" value="MOLYBDENUM COFACTOR SULFURASE"/>
    <property type="match status" value="1"/>
</dbReference>
<dbReference type="InterPro" id="IPR015424">
    <property type="entry name" value="PyrdxlP-dep_Trfase"/>
</dbReference>
<evidence type="ECO:0000256" key="5">
    <source>
        <dbReference type="ARBA" id="ARBA00023150"/>
    </source>
</evidence>
<reference evidence="11 12" key="2">
    <citation type="submission" date="2015-05" db="EMBL/GenBank/DDBJ databases">
        <authorList>
            <person name="Morales-Cruz A."/>
            <person name="Amrine K.C."/>
            <person name="Cantu D."/>
        </authorList>
    </citation>
    <scope>NUCLEOTIDE SEQUENCE [LARGE SCALE GENOMIC DNA]</scope>
    <source>
        <strain evidence="11">UCRPC4</strain>
    </source>
</reference>
<evidence type="ECO:0000256" key="7">
    <source>
        <dbReference type="ARBA" id="ARBA00023242"/>
    </source>
</evidence>
<feature type="modified residue" description="N6-(pyridoxal phosphate)lysine" evidence="8">
    <location>
        <position position="219"/>
    </location>
</feature>
<comment type="caution">
    <text evidence="11">The sequence shown here is derived from an EMBL/GenBank/DDBJ whole genome shotgun (WGS) entry which is preliminary data.</text>
</comment>